<organism evidence="8 9">
    <name type="scientific">Moheibacter lacus</name>
    <dbReference type="NCBI Taxonomy" id="2745851"/>
    <lineage>
        <taxon>Bacteria</taxon>
        <taxon>Pseudomonadati</taxon>
        <taxon>Bacteroidota</taxon>
        <taxon>Flavobacteriia</taxon>
        <taxon>Flavobacteriales</taxon>
        <taxon>Weeksellaceae</taxon>
        <taxon>Moheibacter</taxon>
    </lineage>
</organism>
<name>A0A838ZIB1_9FLAO</name>
<comment type="caution">
    <text evidence="8">The sequence shown here is derived from an EMBL/GenBank/DDBJ whole genome shotgun (WGS) entry which is preliminary data.</text>
</comment>
<evidence type="ECO:0000256" key="2">
    <source>
        <dbReference type="ARBA" id="ARBA00023015"/>
    </source>
</evidence>
<dbReference type="Pfam" id="PF08281">
    <property type="entry name" value="Sigma70_r4_2"/>
    <property type="match status" value="1"/>
</dbReference>
<evidence type="ECO:0000256" key="1">
    <source>
        <dbReference type="ARBA" id="ARBA00010641"/>
    </source>
</evidence>
<feature type="domain" description="RNA polymerase sigma-70 region 2" evidence="6">
    <location>
        <begin position="18"/>
        <end position="81"/>
    </location>
</feature>
<dbReference type="InterPro" id="IPR007627">
    <property type="entry name" value="RNA_pol_sigma70_r2"/>
</dbReference>
<proteinExistence type="inferred from homology"/>
<feature type="domain" description="RNA polymerase sigma factor 70 region 4 type 2" evidence="7">
    <location>
        <begin position="118"/>
        <end position="164"/>
    </location>
</feature>
<dbReference type="Pfam" id="PF04542">
    <property type="entry name" value="Sigma70_r2"/>
    <property type="match status" value="1"/>
</dbReference>
<comment type="similarity">
    <text evidence="1">Belongs to the sigma-70 factor family. ECF subfamily.</text>
</comment>
<dbReference type="AlphaFoldDB" id="A0A838ZIB1"/>
<evidence type="ECO:0000313" key="9">
    <source>
        <dbReference type="Proteomes" id="UP000552241"/>
    </source>
</evidence>
<evidence type="ECO:0000259" key="7">
    <source>
        <dbReference type="Pfam" id="PF08281"/>
    </source>
</evidence>
<protein>
    <submittedName>
        <fullName evidence="8">Sigma-70 family RNA polymerase sigma factor</fullName>
    </submittedName>
</protein>
<dbReference type="GO" id="GO:0016987">
    <property type="term" value="F:sigma factor activity"/>
    <property type="evidence" value="ECO:0007669"/>
    <property type="project" value="UniProtKB-KW"/>
</dbReference>
<dbReference type="GO" id="GO:0006352">
    <property type="term" value="P:DNA-templated transcription initiation"/>
    <property type="evidence" value="ECO:0007669"/>
    <property type="project" value="InterPro"/>
</dbReference>
<evidence type="ECO:0000256" key="5">
    <source>
        <dbReference type="SAM" id="Coils"/>
    </source>
</evidence>
<dbReference type="Gene3D" id="1.10.1740.10">
    <property type="match status" value="1"/>
</dbReference>
<dbReference type="Gene3D" id="1.10.10.10">
    <property type="entry name" value="Winged helix-like DNA-binding domain superfamily/Winged helix DNA-binding domain"/>
    <property type="match status" value="1"/>
</dbReference>
<dbReference type="InterPro" id="IPR013324">
    <property type="entry name" value="RNA_pol_sigma_r3/r4-like"/>
</dbReference>
<dbReference type="PANTHER" id="PTHR43133">
    <property type="entry name" value="RNA POLYMERASE ECF-TYPE SIGMA FACTO"/>
    <property type="match status" value="1"/>
</dbReference>
<evidence type="ECO:0000313" key="8">
    <source>
        <dbReference type="EMBL" id="MBA5628978.1"/>
    </source>
</evidence>
<sequence length="194" mass="22611">MKILASYHVDLNQFDKVYSKYQKAVYRNIKKLVHDEELALDILQEVFLTLWENKDKLSNEDSVGGWLFVVSYNKSISHLRGKIKSTLVSSEKVESLLENITEEINEMDEEAELLKMKILEEAISVLPARKKEVFQLYRFEGLSKEEVAEKLEISKETVKDHLKQSNQLIRKYVALKYPSILQLSITVGMMDYFS</sequence>
<dbReference type="InterPro" id="IPR039425">
    <property type="entry name" value="RNA_pol_sigma-70-like"/>
</dbReference>
<dbReference type="SUPFAM" id="SSF88659">
    <property type="entry name" value="Sigma3 and sigma4 domains of RNA polymerase sigma factors"/>
    <property type="match status" value="1"/>
</dbReference>
<dbReference type="GO" id="GO:0003677">
    <property type="term" value="F:DNA binding"/>
    <property type="evidence" value="ECO:0007669"/>
    <property type="project" value="InterPro"/>
</dbReference>
<gene>
    <name evidence="8" type="ORF">HU137_04245</name>
</gene>
<dbReference type="RefSeq" id="WP_182042550.1">
    <property type="nucleotide sequence ID" value="NZ_JACDZE010000001.1"/>
</dbReference>
<keyword evidence="9" id="KW-1185">Reference proteome</keyword>
<dbReference type="SUPFAM" id="SSF88946">
    <property type="entry name" value="Sigma2 domain of RNA polymerase sigma factors"/>
    <property type="match status" value="1"/>
</dbReference>
<dbReference type="Proteomes" id="UP000552241">
    <property type="component" value="Unassembled WGS sequence"/>
</dbReference>
<reference evidence="8 9" key="1">
    <citation type="submission" date="2020-07" db="EMBL/GenBank/DDBJ databases">
        <title>Moheibacter lacus sp. nov., a member of the family Flavobacteriaceae isolated from freshwater lake sediment.</title>
        <authorList>
            <person name="Liu Y."/>
        </authorList>
    </citation>
    <scope>NUCLEOTIDE SEQUENCE [LARGE SCALE GENOMIC DNA]</scope>
    <source>
        <strain evidence="8 9">BDHS18</strain>
    </source>
</reference>
<keyword evidence="5" id="KW-0175">Coiled coil</keyword>
<dbReference type="EMBL" id="JACDZE010000001">
    <property type="protein sequence ID" value="MBA5628978.1"/>
    <property type="molecule type" value="Genomic_DNA"/>
</dbReference>
<dbReference type="CDD" id="cd06171">
    <property type="entry name" value="Sigma70_r4"/>
    <property type="match status" value="1"/>
</dbReference>
<dbReference type="InterPro" id="IPR036388">
    <property type="entry name" value="WH-like_DNA-bd_sf"/>
</dbReference>
<keyword evidence="4" id="KW-0804">Transcription</keyword>
<dbReference type="InterPro" id="IPR013249">
    <property type="entry name" value="RNA_pol_sigma70_r4_t2"/>
</dbReference>
<dbReference type="NCBIfam" id="TIGR02937">
    <property type="entry name" value="sigma70-ECF"/>
    <property type="match status" value="1"/>
</dbReference>
<evidence type="ECO:0000256" key="3">
    <source>
        <dbReference type="ARBA" id="ARBA00023082"/>
    </source>
</evidence>
<evidence type="ECO:0000259" key="6">
    <source>
        <dbReference type="Pfam" id="PF04542"/>
    </source>
</evidence>
<dbReference type="InterPro" id="IPR013325">
    <property type="entry name" value="RNA_pol_sigma_r2"/>
</dbReference>
<accession>A0A838ZIB1</accession>
<dbReference type="PANTHER" id="PTHR43133:SF46">
    <property type="entry name" value="RNA POLYMERASE SIGMA-70 FACTOR ECF SUBFAMILY"/>
    <property type="match status" value="1"/>
</dbReference>
<dbReference type="InterPro" id="IPR014284">
    <property type="entry name" value="RNA_pol_sigma-70_dom"/>
</dbReference>
<feature type="coiled-coil region" evidence="5">
    <location>
        <begin position="90"/>
        <end position="117"/>
    </location>
</feature>
<keyword evidence="3" id="KW-0731">Sigma factor</keyword>
<evidence type="ECO:0000256" key="4">
    <source>
        <dbReference type="ARBA" id="ARBA00023163"/>
    </source>
</evidence>
<keyword evidence="2" id="KW-0805">Transcription regulation</keyword>